<accession>A0A7R8WLG8</accession>
<feature type="compositionally biased region" description="Basic and acidic residues" evidence="2">
    <location>
        <begin position="435"/>
        <end position="445"/>
    </location>
</feature>
<sequence length="702" mass="75053">MDKSATRPRAPSVDYTMVTMKSKNLALGWRNRSTGGPQRSSSRDYQSVPRGFDPLIPGRDRRAPLSPNEAVEFTYWIAGTLMYYYYYFPDLFHHYYVNVEKAYMGMGSGPGAVQGPRVLPSGDAPLYQEIEELPPYDGPEPLFNEDGSLIPNAVMINGTVYFSQNQEKAMLREIGVQVGPPSFWRSEREVQCSGQEIAQDMTAANLTEGGGTADLPPWCVPTAMFSSPQGRFLNQIAKPPRLKDRRSLPNGQRSDGTVTALLPYRDSPRPGGSVSKPYPPTTLSWNSPTLIPIGGDATSAASGQQRQQGTASAATGGATGVLSIPPPPKLLMGEKSDVPRRSPGKMLKTIATPNKTGVASNIRPGPVGKGPVTPGAANSGSKGTADESPNKGGGGKKPEEGEANRDHSGPNNRLSASTQTGLAGMAPQQVPADNKTQELADEKVQAGKGVLSGAGQGKELGWKGSHFPAAGGATGGQRSVVKSLGFAGGSTPSDGEDAGQEKTRYTSSSARCGGHNSHQGLTTLSGRSAPVRHPGGFSQSRDRREFGGSNFWTQANGRNGDTSVVGLRSMGSGSEQETLIRESIAFQPRFFSIEECQKIEDRVRDLVRAGENGELMVCTYEHSNTRKRYFFGEGFGSHNGKERLVPSGHVDPIPAWVLDLILRPLAKGGILSSNYWPNAINVNLYEGGSYVPPHLDSVNLFE</sequence>
<feature type="compositionally biased region" description="Polar residues" evidence="2">
    <location>
        <begin position="505"/>
        <end position="526"/>
    </location>
</feature>
<feature type="compositionally biased region" description="Polar residues" evidence="2">
    <location>
        <begin position="31"/>
        <end position="45"/>
    </location>
</feature>
<name>A0A7R8WLG8_9CRUS</name>
<dbReference type="Gene3D" id="2.60.120.590">
    <property type="entry name" value="Alpha-ketoglutarate-dependent dioxygenase AlkB-like"/>
    <property type="match status" value="1"/>
</dbReference>
<organism evidence="3">
    <name type="scientific">Cyprideis torosa</name>
    <dbReference type="NCBI Taxonomy" id="163714"/>
    <lineage>
        <taxon>Eukaryota</taxon>
        <taxon>Metazoa</taxon>
        <taxon>Ecdysozoa</taxon>
        <taxon>Arthropoda</taxon>
        <taxon>Crustacea</taxon>
        <taxon>Oligostraca</taxon>
        <taxon>Ostracoda</taxon>
        <taxon>Podocopa</taxon>
        <taxon>Podocopida</taxon>
        <taxon>Cytherocopina</taxon>
        <taxon>Cytheroidea</taxon>
        <taxon>Cytherideidae</taxon>
        <taxon>Cyprideis</taxon>
    </lineage>
</organism>
<feature type="non-terminal residue" evidence="3">
    <location>
        <position position="1"/>
    </location>
</feature>
<feature type="compositionally biased region" description="Low complexity" evidence="2">
    <location>
        <begin position="364"/>
        <end position="375"/>
    </location>
</feature>
<dbReference type="AlphaFoldDB" id="A0A7R8WLG8"/>
<reference evidence="3" key="1">
    <citation type="submission" date="2020-11" db="EMBL/GenBank/DDBJ databases">
        <authorList>
            <person name="Tran Van P."/>
        </authorList>
    </citation>
    <scope>NUCLEOTIDE SEQUENCE</scope>
</reference>
<feature type="compositionally biased region" description="Low complexity" evidence="2">
    <location>
        <begin position="297"/>
        <end position="316"/>
    </location>
</feature>
<evidence type="ECO:0000256" key="1">
    <source>
        <dbReference type="ARBA" id="ARBA00001954"/>
    </source>
</evidence>
<dbReference type="InterPro" id="IPR037151">
    <property type="entry name" value="AlkB-like_sf"/>
</dbReference>
<proteinExistence type="predicted"/>
<dbReference type="EMBL" id="OB665046">
    <property type="protein sequence ID" value="CAD7232722.1"/>
    <property type="molecule type" value="Genomic_DNA"/>
</dbReference>
<dbReference type="SUPFAM" id="SSF51197">
    <property type="entry name" value="Clavaminate synthase-like"/>
    <property type="match status" value="1"/>
</dbReference>
<feature type="compositionally biased region" description="Polar residues" evidence="2">
    <location>
        <begin position="409"/>
        <end position="421"/>
    </location>
</feature>
<evidence type="ECO:0000256" key="2">
    <source>
        <dbReference type="SAM" id="MobiDB-lite"/>
    </source>
</evidence>
<feature type="region of interest" description="Disordered" evidence="2">
    <location>
        <begin position="28"/>
        <end position="63"/>
    </location>
</feature>
<evidence type="ECO:0000313" key="3">
    <source>
        <dbReference type="EMBL" id="CAD7232722.1"/>
    </source>
</evidence>
<feature type="region of interest" description="Disordered" evidence="2">
    <location>
        <begin position="238"/>
        <end position="557"/>
    </location>
</feature>
<dbReference type="OrthoDB" id="271595at2759"/>
<gene>
    <name evidence="3" type="ORF">CTOB1V02_LOCUS10553</name>
</gene>
<feature type="compositionally biased region" description="Basic and acidic residues" evidence="2">
    <location>
        <begin position="396"/>
        <end position="408"/>
    </location>
</feature>
<protein>
    <submittedName>
        <fullName evidence="3">Uncharacterized protein</fullName>
    </submittedName>
</protein>
<comment type="cofactor">
    <cofactor evidence="1">
        <name>Fe(2+)</name>
        <dbReference type="ChEBI" id="CHEBI:29033"/>
    </cofactor>
</comment>